<accession>A0A4Y8KRH6</accession>
<sequence length="301" mass="34342">MAIDIDCLDDTDKYGGFSQKEVDSRGRLDLKFVDAQVRAASTRVKSSGVLSLLARWHEEDNPMPGAGGRPRIIDDHAILVGLMLLAQEHSPLFMRNLSLLFQFRLTPESRTLLGLPTPGEERSDVRKESQRWEKNTNNAYHRFAALMDPYPMKRYWSLTFTQVQEVLDAHDEQRAVHMKKRLDTFTNALLLMTFNEQPRRIRRASKKIDLSLDQTFIAPANKKGYSKKTLAERVQAEAAGFEFSPRSGPVDPFAGFYAKNDDDARHDYVPGNPGHDEPRQGLPRQEHRTRLGLHGQYIGPR</sequence>
<gene>
    <name evidence="2" type="ORF">E3T53_03715</name>
</gene>
<name>A0A4Y8KRH6_9MICO</name>
<evidence type="ECO:0000256" key="1">
    <source>
        <dbReference type="SAM" id="MobiDB-lite"/>
    </source>
</evidence>
<dbReference type="OrthoDB" id="3837969at2"/>
<feature type="region of interest" description="Disordered" evidence="1">
    <location>
        <begin position="261"/>
        <end position="301"/>
    </location>
</feature>
<evidence type="ECO:0000313" key="2">
    <source>
        <dbReference type="EMBL" id="TFD81092.1"/>
    </source>
</evidence>
<reference evidence="2 3" key="1">
    <citation type="submission" date="2019-03" db="EMBL/GenBank/DDBJ databases">
        <title>Genomics of glacier-inhabiting Cryobacterium strains.</title>
        <authorList>
            <person name="Liu Q."/>
            <person name="Xin Y.-H."/>
        </authorList>
    </citation>
    <scope>NUCLEOTIDE SEQUENCE [LARGE SCALE GENOMIC DNA]</scope>
    <source>
        <strain evidence="2 3">CGMCC 1.4292</strain>
    </source>
</reference>
<comment type="caution">
    <text evidence="2">The sequence shown here is derived from an EMBL/GenBank/DDBJ whole genome shotgun (WGS) entry which is preliminary data.</text>
</comment>
<organism evidence="2 3">
    <name type="scientific">Cryobacterium psychrophilum</name>
    <dbReference type="NCBI Taxonomy" id="41988"/>
    <lineage>
        <taxon>Bacteria</taxon>
        <taxon>Bacillati</taxon>
        <taxon>Actinomycetota</taxon>
        <taxon>Actinomycetes</taxon>
        <taxon>Micrococcales</taxon>
        <taxon>Microbacteriaceae</taxon>
        <taxon>Cryobacterium</taxon>
    </lineage>
</organism>
<dbReference type="RefSeq" id="WP_134171920.1">
    <property type="nucleotide sequence ID" value="NZ_SODI01000001.1"/>
</dbReference>
<protein>
    <submittedName>
        <fullName evidence="2">Uncharacterized protein</fullName>
    </submittedName>
</protein>
<keyword evidence="3" id="KW-1185">Reference proteome</keyword>
<feature type="compositionally biased region" description="Basic and acidic residues" evidence="1">
    <location>
        <begin position="261"/>
        <end position="289"/>
    </location>
</feature>
<dbReference type="AlphaFoldDB" id="A0A4Y8KRH6"/>
<dbReference type="EMBL" id="SOHQ01000012">
    <property type="protein sequence ID" value="TFD81092.1"/>
    <property type="molecule type" value="Genomic_DNA"/>
</dbReference>
<evidence type="ECO:0000313" key="3">
    <source>
        <dbReference type="Proteomes" id="UP000298218"/>
    </source>
</evidence>
<dbReference type="Proteomes" id="UP000298218">
    <property type="component" value="Unassembled WGS sequence"/>
</dbReference>
<proteinExistence type="predicted"/>